<proteinExistence type="predicted"/>
<sequence>MRGDSKLKGRRPSIENHEPALTPVLGAADMGDGNTNYSAIQVQDDDGGDEMRGCDEVTGVTGTADPTQLTHEQRLGLKQLERFKIAVAKKDGTNTKRKSRWTAKTAGQRDSVEFDNLFSDTQTAAREIRFVMYPWPMWVFGVLIIIATSIYMDQVHRRALAAELENIDGGHQWWKYLVGFAVYLLAVALIANGRVETVCMNRDTGRVVIRSTKPFCLIAKLRRERNVDRDLRHIRDVRVEASGEFSGDSDTRSYKLHFDFHDATHAYALEARSKRKAQYRCRMIKHFLAASAGSGAALNSSSASIGPEESTVELNVDRTEPQ</sequence>
<reference evidence="3" key="2">
    <citation type="journal article" date="2023" name="Microbiol Resour">
        <title>Decontamination and Annotation of the Draft Genome Sequence of the Oomycete Lagenidium giganteum ARSEF 373.</title>
        <authorList>
            <person name="Morgan W.R."/>
            <person name="Tartar A."/>
        </authorList>
    </citation>
    <scope>NUCLEOTIDE SEQUENCE</scope>
    <source>
        <strain evidence="3">ARSEF 373</strain>
    </source>
</reference>
<protein>
    <recommendedName>
        <fullName evidence="5">Transmembrane protein</fullName>
    </recommendedName>
</protein>
<accession>A0AAV2Z5K2</accession>
<dbReference type="Proteomes" id="UP001146120">
    <property type="component" value="Unassembled WGS sequence"/>
</dbReference>
<feature type="region of interest" description="Disordered" evidence="1">
    <location>
        <begin position="299"/>
        <end position="322"/>
    </location>
</feature>
<evidence type="ECO:0000256" key="1">
    <source>
        <dbReference type="SAM" id="MobiDB-lite"/>
    </source>
</evidence>
<dbReference type="AlphaFoldDB" id="A0AAV2Z5K2"/>
<feature type="region of interest" description="Disordered" evidence="1">
    <location>
        <begin position="1"/>
        <end position="49"/>
    </location>
</feature>
<evidence type="ECO:0000313" key="4">
    <source>
        <dbReference type="Proteomes" id="UP001146120"/>
    </source>
</evidence>
<evidence type="ECO:0000313" key="3">
    <source>
        <dbReference type="EMBL" id="DBA02243.1"/>
    </source>
</evidence>
<keyword evidence="2" id="KW-0472">Membrane</keyword>
<organism evidence="3 4">
    <name type="scientific">Lagenidium giganteum</name>
    <dbReference type="NCBI Taxonomy" id="4803"/>
    <lineage>
        <taxon>Eukaryota</taxon>
        <taxon>Sar</taxon>
        <taxon>Stramenopiles</taxon>
        <taxon>Oomycota</taxon>
        <taxon>Peronosporomycetes</taxon>
        <taxon>Pythiales</taxon>
        <taxon>Pythiaceae</taxon>
    </lineage>
</organism>
<gene>
    <name evidence="3" type="ORF">N0F65_007653</name>
</gene>
<feature type="compositionally biased region" description="Basic and acidic residues" evidence="1">
    <location>
        <begin position="1"/>
        <end position="18"/>
    </location>
</feature>
<keyword evidence="4" id="KW-1185">Reference proteome</keyword>
<evidence type="ECO:0008006" key="5">
    <source>
        <dbReference type="Google" id="ProtNLM"/>
    </source>
</evidence>
<dbReference type="EMBL" id="DAKRPA010000034">
    <property type="protein sequence ID" value="DBA02243.1"/>
    <property type="molecule type" value="Genomic_DNA"/>
</dbReference>
<feature type="transmembrane region" description="Helical" evidence="2">
    <location>
        <begin position="135"/>
        <end position="153"/>
    </location>
</feature>
<comment type="caution">
    <text evidence="3">The sequence shown here is derived from an EMBL/GenBank/DDBJ whole genome shotgun (WGS) entry which is preliminary data.</text>
</comment>
<name>A0AAV2Z5K2_9STRA</name>
<keyword evidence="2" id="KW-0812">Transmembrane</keyword>
<reference evidence="3" key="1">
    <citation type="submission" date="2022-11" db="EMBL/GenBank/DDBJ databases">
        <authorList>
            <person name="Morgan W.R."/>
            <person name="Tartar A."/>
        </authorList>
    </citation>
    <scope>NUCLEOTIDE SEQUENCE</scope>
    <source>
        <strain evidence="3">ARSEF 373</strain>
    </source>
</reference>
<feature type="transmembrane region" description="Helical" evidence="2">
    <location>
        <begin position="173"/>
        <end position="192"/>
    </location>
</feature>
<evidence type="ECO:0000256" key="2">
    <source>
        <dbReference type="SAM" id="Phobius"/>
    </source>
</evidence>
<keyword evidence="2" id="KW-1133">Transmembrane helix</keyword>